<dbReference type="Proteomes" id="UP001318040">
    <property type="component" value="Chromosome 40"/>
</dbReference>
<evidence type="ECO:0000313" key="4">
    <source>
        <dbReference type="RefSeq" id="XP_032824443.1"/>
    </source>
</evidence>
<proteinExistence type="predicted"/>
<reference evidence="3 4" key="1">
    <citation type="submission" date="2025-04" db="UniProtKB">
        <authorList>
            <consortium name="RefSeq"/>
        </authorList>
    </citation>
    <scope>IDENTIFICATION</scope>
    <source>
        <tissue evidence="3 4">Sperm</tissue>
    </source>
</reference>
<evidence type="ECO:0000313" key="2">
    <source>
        <dbReference type="Proteomes" id="UP001318040"/>
    </source>
</evidence>
<dbReference type="KEGG" id="pmrn:116950631"/>
<keyword evidence="2" id="KW-1185">Reference proteome</keyword>
<organism evidence="2 4">
    <name type="scientific">Petromyzon marinus</name>
    <name type="common">Sea lamprey</name>
    <dbReference type="NCBI Taxonomy" id="7757"/>
    <lineage>
        <taxon>Eukaryota</taxon>
        <taxon>Metazoa</taxon>
        <taxon>Chordata</taxon>
        <taxon>Craniata</taxon>
        <taxon>Vertebrata</taxon>
        <taxon>Cyclostomata</taxon>
        <taxon>Hyperoartia</taxon>
        <taxon>Petromyzontiformes</taxon>
        <taxon>Petromyzontidae</taxon>
        <taxon>Petromyzon</taxon>
    </lineage>
</organism>
<feature type="region of interest" description="Disordered" evidence="1">
    <location>
        <begin position="135"/>
        <end position="157"/>
    </location>
</feature>
<gene>
    <name evidence="3 4" type="primary">C40H18orf54</name>
</gene>
<dbReference type="RefSeq" id="XP_032824441.1">
    <property type="nucleotide sequence ID" value="XM_032968550.1"/>
</dbReference>
<feature type="region of interest" description="Disordered" evidence="1">
    <location>
        <begin position="192"/>
        <end position="219"/>
    </location>
</feature>
<protein>
    <submittedName>
        <fullName evidence="3 4">Lung adenoma susceptibility protein 2</fullName>
    </submittedName>
</protein>
<evidence type="ECO:0000313" key="3">
    <source>
        <dbReference type="RefSeq" id="XP_032824441.1"/>
    </source>
</evidence>
<dbReference type="AlphaFoldDB" id="A0AAJ7TUN5"/>
<dbReference type="InterPro" id="IPR052679">
    <property type="entry name" value="Cell_Prolif_Regulator"/>
</dbReference>
<dbReference type="PANTHER" id="PTHR35079:SF1">
    <property type="entry name" value="LUNG ADENOMA SUSCEPTIBILITY PROTEIN 2"/>
    <property type="match status" value="1"/>
</dbReference>
<accession>A0AAJ7TUN5</accession>
<feature type="compositionally biased region" description="Basic and acidic residues" evidence="1">
    <location>
        <begin position="136"/>
        <end position="145"/>
    </location>
</feature>
<dbReference type="RefSeq" id="XP_032824443.1">
    <property type="nucleotide sequence ID" value="XM_032968552.1"/>
</dbReference>
<dbReference type="PANTHER" id="PTHR35079">
    <property type="entry name" value="LUNG ADENOMA SUSCEPTIBILITY PROTEIN 2"/>
    <property type="match status" value="1"/>
</dbReference>
<sequence>MAERRRAEERRMRSVDEGGTLLVEDLISGTCSLNATLRCSGRGSEPDGQSLTTDQLLAAPADGSSMSLLRSHRNKRSSLGVTAHSLGASLVRGNKPTERLTSTSRSNKALTPLSLSAKPKKTLFSNQKNVLSYLRSSEETRRERLPSGGGGCATSTYPRWLTSQKDELDVSGITSIPELRYPAWLRDCDVDSQTSSHETDTSTKRAGATQNPQSRPKYPEWLKDLDISGLTNVANKEPVSEDLRSLARSHERHIKALVSDAVAEAFGLAEDASTVDDEGELTVRSVRENPALLELFQANSAQNSKPLTETASLEELLSRARMALDSSGLEAPSPGSVNTDIFLGADRPWENPSTPFKLPVHVHYADDPGEEGLASAATSSDSKSMKVETTGLTRRLHPGPVEALKQMLFRLQSVQLGTPAEDTGSAGTQIMDEAASQVDLPEFESVPGGMSLQRALYHLSRLKELVDTIKKNKDG</sequence>
<name>A0AAJ7TUN5_PETMA</name>
<evidence type="ECO:0000256" key="1">
    <source>
        <dbReference type="SAM" id="MobiDB-lite"/>
    </source>
</evidence>